<sequence length="132" mass="15465">MTDETKIRFYIESETQVQDSIGGRDTINLWVRCNNSYPQIFFTTPTYNADNTRVGVRWDKDKASFYNWNKSTDSQAFFHPRPKEFAQKLKEKSFLTVQWSPYSSSSRTAKFDLNSQEFREDISKAIADGCNF</sequence>
<dbReference type="AlphaFoldDB" id="Q7TU47"/>
<dbReference type="EMBL" id="BX548174">
    <property type="protein sequence ID" value="CAE19877.1"/>
    <property type="molecule type" value="Genomic_DNA"/>
</dbReference>
<evidence type="ECO:0000313" key="2">
    <source>
        <dbReference type="Proteomes" id="UP000001026"/>
    </source>
</evidence>
<gene>
    <name evidence="1" type="ordered locus">PMM1418</name>
</gene>
<dbReference type="KEGG" id="pmm:PMM1418"/>
<organism evidence="1 2">
    <name type="scientific">Prochlorococcus marinus subsp. pastoris (strain CCMP1986 / NIES-2087 / MED4)</name>
    <dbReference type="NCBI Taxonomy" id="59919"/>
    <lineage>
        <taxon>Bacteria</taxon>
        <taxon>Bacillati</taxon>
        <taxon>Cyanobacteriota</taxon>
        <taxon>Cyanophyceae</taxon>
        <taxon>Synechococcales</taxon>
        <taxon>Prochlorococcaceae</taxon>
        <taxon>Prochlorococcus</taxon>
    </lineage>
</organism>
<dbReference type="HOGENOM" id="CLU_1915210_0_0_3"/>
<dbReference type="Proteomes" id="UP000001026">
    <property type="component" value="Chromosome"/>
</dbReference>
<evidence type="ECO:0000313" key="1">
    <source>
        <dbReference type="EMBL" id="CAE19877.1"/>
    </source>
</evidence>
<name>Q7TU47_PROMP</name>
<reference evidence="1 2" key="1">
    <citation type="journal article" date="2003" name="Nature">
        <title>Genome divergence in two Prochlorococcus ecotypes reflects oceanic niche differentiation.</title>
        <authorList>
            <person name="Rocap G."/>
            <person name="Larimer F.W."/>
            <person name="Lamerdin J.E."/>
            <person name="Malfatti S."/>
            <person name="Chain P."/>
            <person name="Ahlgren N.A."/>
            <person name="Arellano A."/>
            <person name="Coleman M."/>
            <person name="Hauser L."/>
            <person name="Hess W.R."/>
            <person name="Johnson Z.I."/>
            <person name="Land M.L."/>
            <person name="Lindell D."/>
            <person name="Post A.F."/>
            <person name="Regala W."/>
            <person name="Shah M."/>
            <person name="Shaw S.L."/>
            <person name="Steglich C."/>
            <person name="Sullivan M.B."/>
            <person name="Ting C.S."/>
            <person name="Tolonen A."/>
            <person name="Webb E.A."/>
            <person name="Zinser E.R."/>
            <person name="Chisholm S.W."/>
        </authorList>
    </citation>
    <scope>NUCLEOTIDE SEQUENCE [LARGE SCALE GENOMIC DNA]</scope>
    <source>
        <strain evidence="2">CCMP1986 / NIES-2087 / MED4</strain>
    </source>
</reference>
<accession>Q7TU47</accession>
<dbReference type="STRING" id="59919.PMM1418"/>
<protein>
    <submittedName>
        <fullName evidence="1">Possible Voltage gated chloride channel</fullName>
    </submittedName>
</protein>
<proteinExistence type="predicted"/>
<dbReference type="RefSeq" id="WP_011133047.1">
    <property type="nucleotide sequence ID" value="NC_005072.1"/>
</dbReference>